<dbReference type="PIRSF" id="PIRSF017082">
    <property type="entry name" value="YflP"/>
    <property type="match status" value="1"/>
</dbReference>
<keyword evidence="3" id="KW-1185">Reference proteome</keyword>
<evidence type="ECO:0000256" key="1">
    <source>
        <dbReference type="ARBA" id="ARBA00006987"/>
    </source>
</evidence>
<dbReference type="Gene3D" id="3.40.190.150">
    <property type="entry name" value="Bordetella uptake gene, domain 1"/>
    <property type="match status" value="1"/>
</dbReference>
<dbReference type="CDD" id="cd07012">
    <property type="entry name" value="PBP2_Bug_TTT"/>
    <property type="match status" value="1"/>
</dbReference>
<proteinExistence type="inferred from homology"/>
<gene>
    <name evidence="2" type="ORF">DW352_04530</name>
</gene>
<dbReference type="PANTHER" id="PTHR42928:SF5">
    <property type="entry name" value="BLR1237 PROTEIN"/>
    <property type="match status" value="1"/>
</dbReference>
<dbReference type="SUPFAM" id="SSF53850">
    <property type="entry name" value="Periplasmic binding protein-like II"/>
    <property type="match status" value="1"/>
</dbReference>
<reference evidence="2 3" key="1">
    <citation type="submission" date="2018-07" db="EMBL/GenBank/DDBJ databases">
        <authorList>
            <person name="Quirk P.G."/>
            <person name="Krulwich T.A."/>
        </authorList>
    </citation>
    <scope>NUCLEOTIDE SEQUENCE [LARGE SCALE GENOMIC DNA]</scope>
    <source>
        <strain evidence="2 3">CC-BB4</strain>
    </source>
</reference>
<dbReference type="Pfam" id="PF03401">
    <property type="entry name" value="TctC"/>
    <property type="match status" value="1"/>
</dbReference>
<dbReference type="Gene3D" id="3.40.190.10">
    <property type="entry name" value="Periplasmic binding protein-like II"/>
    <property type="match status" value="1"/>
</dbReference>
<dbReference type="InterPro" id="IPR042100">
    <property type="entry name" value="Bug_dom1"/>
</dbReference>
<name>A0A346A3W1_9HYPH</name>
<comment type="similarity">
    <text evidence="1">Belongs to the UPF0065 (bug) family.</text>
</comment>
<evidence type="ECO:0000313" key="3">
    <source>
        <dbReference type="Proteomes" id="UP000254889"/>
    </source>
</evidence>
<dbReference type="AlphaFoldDB" id="A0A346A3W1"/>
<accession>A0A346A3W1</accession>
<sequence>MSSALAQRNAVRLVVPAAPGGAIDVIGRLYAQRMSEILSQTWVVENKAGANNTLGAAFVARAPADGGTFLTNADIQIMARYVMKSVSYDPVADFTPISRFGTSPMVLIGNAAKTPATASELIAAMKAQPTQFAFANSALGAMGHLATESFKRRIGVDALVVTYRGTAPALNDVIGGQTALMVAPLGSALPYIKAGQLRAFAIMGPKRHPNVPDVPTISEAAGLSGLDFMLWYALWAPKGLPEDIVKQVSPAVKTASKDPALVERLAALGVDPVTEDPADFARFIAGEVERSARVAEEAGIRPEQ</sequence>
<dbReference type="KEGG" id="ptaw:DW352_04530"/>
<evidence type="ECO:0000313" key="2">
    <source>
        <dbReference type="EMBL" id="AXK83858.1"/>
    </source>
</evidence>
<dbReference type="PANTHER" id="PTHR42928">
    <property type="entry name" value="TRICARBOXYLATE-BINDING PROTEIN"/>
    <property type="match status" value="1"/>
</dbReference>
<protein>
    <submittedName>
        <fullName evidence="2">Tripartite tricarboxylate transporter substrate binding protein</fullName>
    </submittedName>
</protein>
<organism evidence="2 3">
    <name type="scientific">Pseudolabrys taiwanensis</name>
    <dbReference type="NCBI Taxonomy" id="331696"/>
    <lineage>
        <taxon>Bacteria</taxon>
        <taxon>Pseudomonadati</taxon>
        <taxon>Pseudomonadota</taxon>
        <taxon>Alphaproteobacteria</taxon>
        <taxon>Hyphomicrobiales</taxon>
        <taxon>Xanthobacteraceae</taxon>
        <taxon>Pseudolabrys</taxon>
    </lineage>
</organism>
<dbReference type="InterPro" id="IPR005064">
    <property type="entry name" value="BUG"/>
</dbReference>
<dbReference type="EMBL" id="CP031417">
    <property type="protein sequence ID" value="AXK83858.1"/>
    <property type="molecule type" value="Genomic_DNA"/>
</dbReference>
<dbReference type="Proteomes" id="UP000254889">
    <property type="component" value="Chromosome"/>
</dbReference>
<dbReference type="OrthoDB" id="8196049at2"/>